<evidence type="ECO:0000313" key="3">
    <source>
        <dbReference type="Proteomes" id="UP001204376"/>
    </source>
</evidence>
<keyword evidence="3" id="KW-1185">Reference proteome</keyword>
<dbReference type="RefSeq" id="WP_256538956.1">
    <property type="nucleotide sequence ID" value="NZ_JANHOH010000002.1"/>
</dbReference>
<name>A0ABT1T2G8_9SPHI</name>
<gene>
    <name evidence="2" type="ORF">NPE20_12355</name>
</gene>
<keyword evidence="1" id="KW-0812">Transmembrane</keyword>
<evidence type="ECO:0000313" key="2">
    <source>
        <dbReference type="EMBL" id="MCQ6958759.1"/>
    </source>
</evidence>
<organism evidence="2 3">
    <name type="scientific">Mucilaginibacter aquariorum</name>
    <dbReference type="NCBI Taxonomy" id="2967225"/>
    <lineage>
        <taxon>Bacteria</taxon>
        <taxon>Pseudomonadati</taxon>
        <taxon>Bacteroidota</taxon>
        <taxon>Sphingobacteriia</taxon>
        <taxon>Sphingobacteriales</taxon>
        <taxon>Sphingobacteriaceae</taxon>
        <taxon>Mucilaginibacter</taxon>
    </lineage>
</organism>
<keyword evidence="1" id="KW-1133">Transmembrane helix</keyword>
<dbReference type="Proteomes" id="UP001204376">
    <property type="component" value="Unassembled WGS sequence"/>
</dbReference>
<comment type="caution">
    <text evidence="2">The sequence shown here is derived from an EMBL/GenBank/DDBJ whole genome shotgun (WGS) entry which is preliminary data.</text>
</comment>
<dbReference type="EMBL" id="JANHOH010000002">
    <property type="protein sequence ID" value="MCQ6958759.1"/>
    <property type="molecule type" value="Genomic_DNA"/>
</dbReference>
<evidence type="ECO:0000256" key="1">
    <source>
        <dbReference type="SAM" id="Phobius"/>
    </source>
</evidence>
<proteinExistence type="predicted"/>
<protein>
    <submittedName>
        <fullName evidence="2">Uncharacterized protein</fullName>
    </submittedName>
</protein>
<reference evidence="2 3" key="1">
    <citation type="submission" date="2022-07" db="EMBL/GenBank/DDBJ databases">
        <title>Mucilaginibacter sp. JC4.</title>
        <authorList>
            <person name="Le V."/>
            <person name="Ko S.-R."/>
            <person name="Ahn C.-Y."/>
            <person name="Oh H.-M."/>
        </authorList>
    </citation>
    <scope>NUCLEOTIDE SEQUENCE [LARGE SCALE GENOMIC DNA]</scope>
    <source>
        <strain evidence="2 3">JC4</strain>
    </source>
</reference>
<accession>A0ABT1T2G8</accession>
<keyword evidence="1" id="KW-0472">Membrane</keyword>
<feature type="transmembrane region" description="Helical" evidence="1">
    <location>
        <begin position="21"/>
        <end position="44"/>
    </location>
</feature>
<sequence length="49" mass="5823">MKTTRLTDRPQRKLPGWSLKQWVWAIILAFFALTIIGLVIFFFFPNRAI</sequence>